<dbReference type="RefSeq" id="WP_114830445.1">
    <property type="nucleotide sequence ID" value="NZ_QQTO01000012.1"/>
</dbReference>
<evidence type="ECO:0000256" key="1">
    <source>
        <dbReference type="ARBA" id="ARBA00022723"/>
    </source>
</evidence>
<comment type="cofactor">
    <cofactor evidence="3">
        <name>Zn(2+)</name>
        <dbReference type="ChEBI" id="CHEBI:29105"/>
    </cofactor>
    <text evidence="3">Binds 1 zinc ion.</text>
</comment>
<dbReference type="GO" id="GO:0006355">
    <property type="term" value="P:regulation of DNA-templated transcription"/>
    <property type="evidence" value="ECO:0007669"/>
    <property type="project" value="InterPro"/>
</dbReference>
<dbReference type="PANTHER" id="PTHR36150">
    <property type="entry name" value="DNA GYRASE INHIBITOR YACG"/>
    <property type="match status" value="1"/>
</dbReference>
<dbReference type="EMBL" id="QQTP01000009">
    <property type="protein sequence ID" value="RDJ22835.1"/>
    <property type="molecule type" value="Genomic_DNA"/>
</dbReference>
<dbReference type="Gene3D" id="3.30.50.10">
    <property type="entry name" value="Erythroid Transcription Factor GATA-1, subunit A"/>
    <property type="match status" value="1"/>
</dbReference>
<comment type="function">
    <text evidence="3">Inhibits all the catalytic activities of DNA gyrase by preventing its interaction with DNA. Acts by binding directly to the C-terminal domain of GyrB, which probably disrupts DNA binding by the gyrase.</text>
</comment>
<feature type="binding site" evidence="3">
    <location>
        <position position="14"/>
    </location>
    <ligand>
        <name>Zn(2+)</name>
        <dbReference type="ChEBI" id="CHEBI:29105"/>
    </ligand>
</feature>
<keyword evidence="6" id="KW-1185">Reference proteome</keyword>
<organism evidence="5 6">
    <name type="scientific">Bosea caraganae</name>
    <dbReference type="NCBI Taxonomy" id="2763117"/>
    <lineage>
        <taxon>Bacteria</taxon>
        <taxon>Pseudomonadati</taxon>
        <taxon>Pseudomonadota</taxon>
        <taxon>Alphaproteobacteria</taxon>
        <taxon>Hyphomicrobiales</taxon>
        <taxon>Boseaceae</taxon>
        <taxon>Bosea</taxon>
    </lineage>
</organism>
<protein>
    <recommendedName>
        <fullName evidence="3">DNA gyrase inhibitor YacG</fullName>
    </recommendedName>
</protein>
<comment type="subunit">
    <text evidence="3">Interacts with GyrB.</text>
</comment>
<evidence type="ECO:0000256" key="4">
    <source>
        <dbReference type="SAM" id="MobiDB-lite"/>
    </source>
</evidence>
<feature type="region of interest" description="Disordered" evidence="4">
    <location>
        <begin position="48"/>
        <end position="68"/>
    </location>
</feature>
<dbReference type="AlphaFoldDB" id="A0A370L4E9"/>
<evidence type="ECO:0000313" key="5">
    <source>
        <dbReference type="EMBL" id="RDJ22835.1"/>
    </source>
</evidence>
<dbReference type="InterPro" id="IPR005584">
    <property type="entry name" value="DNA_gyrase_inhibitor_YacG"/>
</dbReference>
<proteinExistence type="inferred from homology"/>
<feature type="binding site" evidence="3">
    <location>
        <position position="17"/>
    </location>
    <ligand>
        <name>Zn(2+)</name>
        <dbReference type="ChEBI" id="CHEBI:29105"/>
    </ligand>
</feature>
<keyword evidence="1 3" id="KW-0479">Metal-binding</keyword>
<dbReference type="GO" id="GO:0008270">
    <property type="term" value="F:zinc ion binding"/>
    <property type="evidence" value="ECO:0007669"/>
    <property type="project" value="UniProtKB-UniRule"/>
</dbReference>
<dbReference type="HAMAP" id="MF_00649">
    <property type="entry name" value="DNA_gyrase_inhibitor_YacG"/>
    <property type="match status" value="1"/>
</dbReference>
<dbReference type="SUPFAM" id="SSF57716">
    <property type="entry name" value="Glucocorticoid receptor-like (DNA-binding domain)"/>
    <property type="match status" value="1"/>
</dbReference>
<reference evidence="6" key="1">
    <citation type="submission" date="2018-07" db="EMBL/GenBank/DDBJ databases">
        <authorList>
            <person name="Safronova V.I."/>
            <person name="Chirak E.R."/>
            <person name="Sazanova A.L."/>
        </authorList>
    </citation>
    <scope>NUCLEOTIDE SEQUENCE [LARGE SCALE GENOMIC DNA]</scope>
    <source>
        <strain evidence="6">RCAM04685</strain>
    </source>
</reference>
<dbReference type="NCBIfam" id="NF002362">
    <property type="entry name" value="PRK01343.1"/>
    <property type="match status" value="1"/>
</dbReference>
<dbReference type="PANTHER" id="PTHR36150:SF1">
    <property type="entry name" value="DNA GYRASE INHIBITOR YACG"/>
    <property type="match status" value="1"/>
</dbReference>
<evidence type="ECO:0000256" key="3">
    <source>
        <dbReference type="HAMAP-Rule" id="MF_00649"/>
    </source>
</evidence>
<dbReference type="Pfam" id="PF03884">
    <property type="entry name" value="YacG"/>
    <property type="match status" value="1"/>
</dbReference>
<dbReference type="Proteomes" id="UP000255207">
    <property type="component" value="Unassembled WGS sequence"/>
</dbReference>
<gene>
    <name evidence="3" type="primary">yacG</name>
    <name evidence="5" type="ORF">DWE98_16805</name>
</gene>
<sequence>MVDEPKAAPPAKPCPICGKPMVQRYKPFCSSRCADIDLGRWLKGSYVVPGEPLDEAETGPSRREDEEG</sequence>
<keyword evidence="2 3" id="KW-0862">Zinc</keyword>
<evidence type="ECO:0000313" key="6">
    <source>
        <dbReference type="Proteomes" id="UP000255207"/>
    </source>
</evidence>
<dbReference type="GO" id="GO:0008657">
    <property type="term" value="F:DNA topoisomerase type II (double strand cut, ATP-hydrolyzing) inhibitor activity"/>
    <property type="evidence" value="ECO:0007669"/>
    <property type="project" value="UniProtKB-UniRule"/>
</dbReference>
<name>A0A370L4E9_9HYPH</name>
<dbReference type="OrthoDB" id="9809663at2"/>
<feature type="binding site" evidence="3">
    <location>
        <position position="29"/>
    </location>
    <ligand>
        <name>Zn(2+)</name>
        <dbReference type="ChEBI" id="CHEBI:29105"/>
    </ligand>
</feature>
<evidence type="ECO:0000256" key="2">
    <source>
        <dbReference type="ARBA" id="ARBA00022833"/>
    </source>
</evidence>
<feature type="binding site" evidence="3">
    <location>
        <position position="33"/>
    </location>
    <ligand>
        <name>Zn(2+)</name>
        <dbReference type="ChEBI" id="CHEBI:29105"/>
    </ligand>
</feature>
<comment type="caution">
    <text evidence="5">The sequence shown here is derived from an EMBL/GenBank/DDBJ whole genome shotgun (WGS) entry which is preliminary data.</text>
</comment>
<comment type="similarity">
    <text evidence="3">Belongs to the DNA gyrase inhibitor YacG family.</text>
</comment>
<accession>A0A370L4E9</accession>
<dbReference type="InterPro" id="IPR013088">
    <property type="entry name" value="Znf_NHR/GATA"/>
</dbReference>